<keyword evidence="2" id="KW-1185">Reference proteome</keyword>
<proteinExistence type="predicted"/>
<dbReference type="PANTHER" id="PTHR35866">
    <property type="entry name" value="PUTATIVE-RELATED"/>
    <property type="match status" value="1"/>
</dbReference>
<dbReference type="AlphaFoldDB" id="B8GDP5"/>
<dbReference type="OrthoDB" id="36424at2157"/>
<dbReference type="HOGENOM" id="CLU_1149820_0_0_2"/>
<dbReference type="InterPro" id="IPR005358">
    <property type="entry name" value="Puta_zinc/iron-chelating_dom"/>
</dbReference>
<dbReference type="Pfam" id="PF03692">
    <property type="entry name" value="CxxCxxCC"/>
    <property type="match status" value="1"/>
</dbReference>
<dbReference type="GeneID" id="7271575"/>
<organism evidence="1 2">
    <name type="scientific">Methanosphaerula palustris (strain ATCC BAA-1556 / DSM 19958 / E1-9c)</name>
    <dbReference type="NCBI Taxonomy" id="521011"/>
    <lineage>
        <taxon>Archaea</taxon>
        <taxon>Methanobacteriati</taxon>
        <taxon>Methanobacteriota</taxon>
        <taxon>Stenosarchaea group</taxon>
        <taxon>Methanomicrobia</taxon>
        <taxon>Methanomicrobiales</taxon>
        <taxon>Methanoregulaceae</taxon>
        <taxon>Methanosphaerula</taxon>
    </lineage>
</organism>
<dbReference type="EMBL" id="CP001338">
    <property type="protein sequence ID" value="ACL17396.1"/>
    <property type="molecule type" value="Genomic_DNA"/>
</dbReference>
<dbReference type="PANTHER" id="PTHR35866:SF1">
    <property type="entry name" value="YKGJ FAMILY CYSTEINE CLUSTER PROTEIN"/>
    <property type="match status" value="1"/>
</dbReference>
<name>B8GDP5_METPE</name>
<evidence type="ECO:0000313" key="1">
    <source>
        <dbReference type="EMBL" id="ACL17396.1"/>
    </source>
</evidence>
<gene>
    <name evidence="1" type="ordered locus">Mpal_2098</name>
</gene>
<evidence type="ECO:0000313" key="2">
    <source>
        <dbReference type="Proteomes" id="UP000002457"/>
    </source>
</evidence>
<dbReference type="RefSeq" id="WP_012618715.1">
    <property type="nucleotide sequence ID" value="NC_011832.1"/>
</dbReference>
<dbReference type="KEGG" id="mpl:Mpal_2098"/>
<dbReference type="STRING" id="521011.Mpal_2098"/>
<accession>B8GDP5</accession>
<dbReference type="Proteomes" id="UP000002457">
    <property type="component" value="Chromosome"/>
</dbReference>
<dbReference type="eggNOG" id="arCOG02581">
    <property type="taxonomic scope" value="Archaea"/>
</dbReference>
<sequence length="237" mass="27364">MSADVIAVRIRATEEELAALLCYDDRELQAIIREVGFACDNCGRCCTHAFNDHVFLLDRDTAVVKAIDPLALVPAPYFDFCDQHGRFYVGGYALKTRPDGTCVFLSNNRCTIYDRRFSICRVYPYMLHREPDEHGHVDWRQISGLNQHGEYNTPLSDLECSRIAGETREYETLFLNQQLRFLRLVWEHFAAFGLKHVRKVYDQKMRAFLRGAPVSVLVYYNGTFEEQTVTIGEYPAD</sequence>
<protein>
    <submittedName>
        <fullName evidence="1">Uncharacterized protein</fullName>
    </submittedName>
</protein>
<reference evidence="1 2" key="1">
    <citation type="journal article" date="2015" name="Genome Announc.">
        <title>Complete Genome Sequence of Methanosphaerula palustris E1-9CT, a Hydrogenotrophic Methanogen Isolated from a Minerotrophic Fen Peatland.</title>
        <authorList>
            <person name="Cadillo-Quiroz H."/>
            <person name="Browne P."/>
            <person name="Kyrpides N."/>
            <person name="Woyke T."/>
            <person name="Goodwin L."/>
            <person name="Detter C."/>
            <person name="Yavitt J.B."/>
            <person name="Zinder S.H."/>
        </authorList>
    </citation>
    <scope>NUCLEOTIDE SEQUENCE [LARGE SCALE GENOMIC DNA]</scope>
    <source>
        <strain evidence="2">ATCC BAA-1556 / DSM 19958 / E1-9c</strain>
    </source>
</reference>